<evidence type="ECO:0000313" key="4">
    <source>
        <dbReference type="Proteomes" id="UP000277811"/>
    </source>
</evidence>
<keyword evidence="4" id="KW-1185">Reference proteome</keyword>
<evidence type="ECO:0000313" key="3">
    <source>
        <dbReference type="EMBL" id="VBB05779.1"/>
    </source>
</evidence>
<evidence type="ECO:0000259" key="2">
    <source>
        <dbReference type="Pfam" id="PF10400"/>
    </source>
</evidence>
<dbReference type="InterPro" id="IPR018309">
    <property type="entry name" value="Tscrpt_reg_PadR_C"/>
</dbReference>
<gene>
    <name evidence="3" type="ORF">LUCI_0990</name>
</gene>
<sequence length="193" mass="22593">MAKENKTKYAILGVLSLKPASGYDIKKFCDETIAHFWQENYGHIYPVLKQLEEEQWVEKKTEISEGKLKHVYSITARGRERLVEWLSVQPEVTKPRYEFLLKMFFSKDIPAQMVIQRLNESKILCQSILKQYESMEQKIKMGLANKTCLESGWAYRYSTLRYGILDLKAKIAWCDETIALINRVSNQDEEEGL</sequence>
<dbReference type="Gene3D" id="1.10.10.10">
    <property type="entry name" value="Winged helix-like DNA-binding domain superfamily/Winged helix DNA-binding domain"/>
    <property type="match status" value="1"/>
</dbReference>
<feature type="domain" description="Transcription regulator PadR C-terminal" evidence="2">
    <location>
        <begin position="96"/>
        <end position="181"/>
    </location>
</feature>
<dbReference type="PANTHER" id="PTHR43252:SF6">
    <property type="entry name" value="NEGATIVE TRANSCRIPTION REGULATOR PADR"/>
    <property type="match status" value="1"/>
</dbReference>
<dbReference type="Gene3D" id="6.10.140.190">
    <property type="match status" value="1"/>
</dbReference>
<dbReference type="InterPro" id="IPR036390">
    <property type="entry name" value="WH_DNA-bd_sf"/>
</dbReference>
<dbReference type="PANTHER" id="PTHR43252">
    <property type="entry name" value="TRANSCRIPTIONAL REGULATOR YQJI"/>
    <property type="match status" value="1"/>
</dbReference>
<dbReference type="RefSeq" id="WP_122626754.1">
    <property type="nucleotide sequence ID" value="NZ_UPPP01000059.1"/>
</dbReference>
<proteinExistence type="predicted"/>
<dbReference type="AlphaFoldDB" id="A0A498R3N0"/>
<evidence type="ECO:0000259" key="1">
    <source>
        <dbReference type="Pfam" id="PF03551"/>
    </source>
</evidence>
<reference evidence="3 4" key="1">
    <citation type="submission" date="2018-06" db="EMBL/GenBank/DDBJ databases">
        <authorList>
            <person name="Strepis N."/>
        </authorList>
    </citation>
    <scope>NUCLEOTIDE SEQUENCE [LARGE SCALE GENOMIC DNA]</scope>
    <source>
        <strain evidence="3">LUCI</strain>
    </source>
</reference>
<dbReference type="EMBL" id="UPPP01000059">
    <property type="protein sequence ID" value="VBB05779.1"/>
    <property type="molecule type" value="Genomic_DNA"/>
</dbReference>
<dbReference type="Proteomes" id="UP000277811">
    <property type="component" value="Unassembled WGS sequence"/>
</dbReference>
<protein>
    <submittedName>
        <fullName evidence="3">Transcription regulator padr n-terminal</fullName>
    </submittedName>
</protein>
<feature type="domain" description="Transcription regulator PadR N-terminal" evidence="1">
    <location>
        <begin position="11"/>
        <end position="82"/>
    </location>
</feature>
<organism evidence="3 4">
    <name type="scientific">Lucifera butyrica</name>
    <dbReference type="NCBI Taxonomy" id="1351585"/>
    <lineage>
        <taxon>Bacteria</taxon>
        <taxon>Bacillati</taxon>
        <taxon>Bacillota</taxon>
        <taxon>Negativicutes</taxon>
        <taxon>Veillonellales</taxon>
        <taxon>Veillonellaceae</taxon>
        <taxon>Lucifera</taxon>
    </lineage>
</organism>
<dbReference type="Pfam" id="PF03551">
    <property type="entry name" value="PadR"/>
    <property type="match status" value="1"/>
</dbReference>
<name>A0A498R3N0_9FIRM</name>
<dbReference type="InterPro" id="IPR036388">
    <property type="entry name" value="WH-like_DNA-bd_sf"/>
</dbReference>
<accession>A0A498R3N0</accession>
<dbReference type="InterPro" id="IPR005149">
    <property type="entry name" value="Tscrpt_reg_PadR_N"/>
</dbReference>
<dbReference type="SUPFAM" id="SSF46785">
    <property type="entry name" value="Winged helix' DNA-binding domain"/>
    <property type="match status" value="1"/>
</dbReference>
<dbReference type="Pfam" id="PF10400">
    <property type="entry name" value="Vir_act_alpha_C"/>
    <property type="match status" value="1"/>
</dbReference>
<dbReference type="OrthoDB" id="9783723at2"/>